<accession>A0A166HUL5</accession>
<dbReference type="NCBIfam" id="TIGR00756">
    <property type="entry name" value="PPR"/>
    <property type="match status" value="3"/>
</dbReference>
<dbReference type="Pfam" id="PF06045">
    <property type="entry name" value="Rhamnogal_lyase"/>
    <property type="match status" value="1"/>
</dbReference>
<dbReference type="AlphaFoldDB" id="A0A166HUL5"/>
<dbReference type="PANTHER" id="PTHR47447">
    <property type="entry name" value="OS03G0856100 PROTEIN"/>
    <property type="match status" value="1"/>
</dbReference>
<dbReference type="Pfam" id="PF13041">
    <property type="entry name" value="PPR_2"/>
    <property type="match status" value="1"/>
</dbReference>
<dbReference type="EMBL" id="CP093343">
    <property type="protein sequence ID" value="WOG84054.1"/>
    <property type="molecule type" value="Genomic_DNA"/>
</dbReference>
<organism evidence="3 4">
    <name type="scientific">Daucus carota subsp. sativus</name>
    <name type="common">Carrot</name>
    <dbReference type="NCBI Taxonomy" id="79200"/>
    <lineage>
        <taxon>Eukaryota</taxon>
        <taxon>Viridiplantae</taxon>
        <taxon>Streptophyta</taxon>
        <taxon>Embryophyta</taxon>
        <taxon>Tracheophyta</taxon>
        <taxon>Spermatophyta</taxon>
        <taxon>Magnoliopsida</taxon>
        <taxon>eudicotyledons</taxon>
        <taxon>Gunneridae</taxon>
        <taxon>Pentapetalae</taxon>
        <taxon>asterids</taxon>
        <taxon>campanulids</taxon>
        <taxon>Apiales</taxon>
        <taxon>Apiaceae</taxon>
        <taxon>Apioideae</taxon>
        <taxon>Scandiceae</taxon>
        <taxon>Daucinae</taxon>
        <taxon>Daucus</taxon>
        <taxon>Daucus sect. Daucus</taxon>
    </lineage>
</organism>
<protein>
    <submittedName>
        <fullName evidence="3">Uncharacterized protein</fullName>
    </submittedName>
</protein>
<dbReference type="PROSITE" id="PS51375">
    <property type="entry name" value="PPR"/>
    <property type="match status" value="2"/>
</dbReference>
<name>A0A166HUL5_DAUCS</name>
<reference evidence="3" key="1">
    <citation type="journal article" date="2016" name="Nat. Genet.">
        <title>A high-quality carrot genome assembly provides new insights into carotenoid accumulation and asterid genome evolution.</title>
        <authorList>
            <person name="Iorizzo M."/>
            <person name="Ellison S."/>
            <person name="Senalik D."/>
            <person name="Zeng P."/>
            <person name="Satapoomin P."/>
            <person name="Huang J."/>
            <person name="Bowman M."/>
            <person name="Iovene M."/>
            <person name="Sanseverino W."/>
            <person name="Cavagnaro P."/>
            <person name="Yildiz M."/>
            <person name="Macko-Podgorni A."/>
            <person name="Moranska E."/>
            <person name="Grzebelus E."/>
            <person name="Grzebelus D."/>
            <person name="Ashrafi H."/>
            <person name="Zheng Z."/>
            <person name="Cheng S."/>
            <person name="Spooner D."/>
            <person name="Van Deynze A."/>
            <person name="Simon P."/>
        </authorList>
    </citation>
    <scope>NUCLEOTIDE SEQUENCE</scope>
    <source>
        <tissue evidence="3">Leaf</tissue>
    </source>
</reference>
<dbReference type="Gene3D" id="1.25.40.10">
    <property type="entry name" value="Tetratricopeptide repeat domain"/>
    <property type="match status" value="1"/>
</dbReference>
<gene>
    <name evidence="3" type="ORF">DCAR_0103234</name>
</gene>
<dbReference type="InterPro" id="IPR011990">
    <property type="entry name" value="TPR-like_helical_dom_sf"/>
</dbReference>
<evidence type="ECO:0000313" key="4">
    <source>
        <dbReference type="Proteomes" id="UP000077755"/>
    </source>
</evidence>
<proteinExistence type="inferred from homology"/>
<sequence>METAESDSSAPVISRTPLANYHQDLSGAFSAASSETVEGTGNNYGLASKTFLYTLVRSQDFGSDFVTDEKNTQKEPPVHAIVMPAKWNSLAKILAEGNLCIVSNFYNRQATRRLRPVSTPKFVLLRGSSGFYTYAIYEHLGSEEWRGFSIGESRITFKLRKDKFEYMAVDDNRQRWMPLPDDHLPRRSQPVASGEANADIPGTFKSITKSVKKGRVDAAVALLDEMRSNSCNADIVLFNICIDSFGKVGKVDMAWIFFHEMRTHGLSPDDVTYISMIGVLCKANRLDEAVNMYEQMELNRKVPCAYAYNTMIMEYGLAGKV</sequence>
<keyword evidence="4" id="KW-1185">Reference proteome</keyword>
<dbReference type="PANTHER" id="PTHR47447:SF17">
    <property type="entry name" value="OS12G0638900 PROTEIN"/>
    <property type="match status" value="1"/>
</dbReference>
<dbReference type="Proteomes" id="UP000077755">
    <property type="component" value="Chromosome 1"/>
</dbReference>
<dbReference type="InterPro" id="IPR010325">
    <property type="entry name" value="Rhamnogal_lyase"/>
</dbReference>
<evidence type="ECO:0000313" key="3">
    <source>
        <dbReference type="EMBL" id="WOG84054.1"/>
    </source>
</evidence>
<comment type="similarity">
    <text evidence="1">Belongs to the PPR family. P subfamily.</text>
</comment>
<evidence type="ECO:0000256" key="1">
    <source>
        <dbReference type="ARBA" id="ARBA00007626"/>
    </source>
</evidence>
<keyword evidence="2" id="KW-0677">Repeat</keyword>
<evidence type="ECO:0000256" key="2">
    <source>
        <dbReference type="ARBA" id="ARBA00022737"/>
    </source>
</evidence>
<dbReference type="InterPro" id="IPR002885">
    <property type="entry name" value="PPR_rpt"/>
</dbReference>
<reference evidence="3" key="2">
    <citation type="submission" date="2022-03" db="EMBL/GenBank/DDBJ databases">
        <title>Draft title - Genomic analysis of global carrot germplasm unveils the trajectory of domestication and the origin of high carotenoid orange carrot.</title>
        <authorList>
            <person name="Iorizzo M."/>
            <person name="Ellison S."/>
            <person name="Senalik D."/>
            <person name="Macko-Podgorni A."/>
            <person name="Grzebelus D."/>
            <person name="Bostan H."/>
            <person name="Rolling W."/>
            <person name="Curaba J."/>
            <person name="Simon P."/>
        </authorList>
    </citation>
    <scope>NUCLEOTIDE SEQUENCE</scope>
    <source>
        <tissue evidence="3">Leaf</tissue>
    </source>
</reference>
<dbReference type="Gramene" id="KZN10410">
    <property type="protein sequence ID" value="KZN10410"/>
    <property type="gene ID" value="DCAR_003066"/>
</dbReference>
<dbReference type="Pfam" id="PF01535">
    <property type="entry name" value="PPR"/>
    <property type="match status" value="1"/>
</dbReference>